<dbReference type="WBParaSite" id="PgB06_g078_t02">
    <property type="protein sequence ID" value="PgB06_g078_t02"/>
    <property type="gene ID" value="PgB06_g078"/>
</dbReference>
<dbReference type="PROSITE" id="PS51835">
    <property type="entry name" value="DENN_C9ORF72"/>
    <property type="match status" value="1"/>
</dbReference>
<feature type="compositionally biased region" description="Polar residues" evidence="1">
    <location>
        <begin position="337"/>
        <end position="348"/>
    </location>
</feature>
<sequence length="835" mass="92792">RLFVSLDLSSYFVVPLSYNKKSRILILYASIYSFKEKRMDAEEFWSVYEAVEDSTRTLRLTIRDPCAINKVVWSSFDYMNGPELCFVWEPVAVSNLSPVEFASNSDCSKDTTNSLTSSLSKATSTNTYEDIDNAFSDDLLTCTIAEMDICAACSRMHPGVLCDSMISSSTLSQSGSAGQRSRNDRLHYLDEFMSESHSTLGAQTNTTIEDDEQTSFASTSELEESQSADSTSGNDEDGGKGDESRIIVDEDEMLAQYSLQILADPKITRSDKMTEAIAFGVDALLARNEYFPNTPQDLSMLLVTEAQLDESNEEGKLGIFIEKASSNVDSTSTNTTMLTHSPSFSNVSDEGAVAGETVSKRGTDSADETQQAMFSSAVDSGITGTISTHSDLSVRSPLMDLRNAAEMSTSQKADEGYVEEERTLTDDSLGFDEVADYEVFEAMCGENTLEISDEMFIAKSVLAEQICSTQLPSNPLHHKLTIVPKRDLVAGSFMFPVVCAGGARRAMCALSLLTHQSKLDWYLQRQSTIESMVSDMLPRVKALHLVESVHDVIFGVMGEVVRMLSVLGAAERFPLYSSLDEIKLRRTYLMDCNLGDNVFLARAITALLRSQAHCVLIGDHKTNVAKMLNTLSLFVAEEWRWSCLKAYAHSYSPYLRLQAICRSELTEMMSLGIESEWPISVIDLDKRIVCVSSRFPKHCRLKVQRQREEAAAILRQDIDASKQFISPSMKLEMRGCHADSRVVEFLSHLDLLPREQSTRIGFIRQFLLSLENRARAFIMYVKDASKPRDGDKQHATSGGWSLSAARKALDLFSETSFAIVLAEAERLQPDIAQFI</sequence>
<keyword evidence="2" id="KW-1185">Reference proteome</keyword>
<evidence type="ECO:0000256" key="1">
    <source>
        <dbReference type="SAM" id="MobiDB-lite"/>
    </source>
</evidence>
<feature type="region of interest" description="Disordered" evidence="1">
    <location>
        <begin position="330"/>
        <end position="349"/>
    </location>
</feature>
<accession>A0A914ZLH2</accession>
<dbReference type="PANTHER" id="PTHR31855">
    <property type="entry name" value="GUANINE NUCLEOTIDE EXCHANGE C9ORF72"/>
    <property type="match status" value="1"/>
</dbReference>
<dbReference type="PANTHER" id="PTHR31855:SF2">
    <property type="entry name" value="GUANINE NUCLEOTIDE EXCHANGE FACTOR C9ORF72"/>
    <property type="match status" value="1"/>
</dbReference>
<dbReference type="GO" id="GO:0006897">
    <property type="term" value="P:endocytosis"/>
    <property type="evidence" value="ECO:0007669"/>
    <property type="project" value="TreeGrafter"/>
</dbReference>
<dbReference type="GO" id="GO:0005768">
    <property type="term" value="C:endosome"/>
    <property type="evidence" value="ECO:0007669"/>
    <property type="project" value="TreeGrafter"/>
</dbReference>
<dbReference type="GO" id="GO:0005085">
    <property type="term" value="F:guanyl-nucleotide exchange factor activity"/>
    <property type="evidence" value="ECO:0007669"/>
    <property type="project" value="InterPro"/>
</dbReference>
<evidence type="ECO:0000313" key="3">
    <source>
        <dbReference type="WBParaSite" id="PgB06_g078_t02"/>
    </source>
</evidence>
<organism evidence="2 3">
    <name type="scientific">Parascaris univalens</name>
    <name type="common">Nematode worm</name>
    <dbReference type="NCBI Taxonomy" id="6257"/>
    <lineage>
        <taxon>Eukaryota</taxon>
        <taxon>Metazoa</taxon>
        <taxon>Ecdysozoa</taxon>
        <taxon>Nematoda</taxon>
        <taxon>Chromadorea</taxon>
        <taxon>Rhabditida</taxon>
        <taxon>Spirurina</taxon>
        <taxon>Ascaridomorpha</taxon>
        <taxon>Ascaridoidea</taxon>
        <taxon>Ascarididae</taxon>
        <taxon>Parascaris</taxon>
    </lineage>
</organism>
<feature type="region of interest" description="Disordered" evidence="1">
    <location>
        <begin position="199"/>
        <end position="243"/>
    </location>
</feature>
<name>A0A914ZLH2_PARUN</name>
<dbReference type="Pfam" id="PF15019">
    <property type="entry name" value="C9orf72-like"/>
    <property type="match status" value="1"/>
</dbReference>
<reference evidence="3" key="1">
    <citation type="submission" date="2022-11" db="UniProtKB">
        <authorList>
            <consortium name="WormBaseParasite"/>
        </authorList>
    </citation>
    <scope>IDENTIFICATION</scope>
</reference>
<dbReference type="GO" id="GO:0006914">
    <property type="term" value="P:autophagy"/>
    <property type="evidence" value="ECO:0007669"/>
    <property type="project" value="TreeGrafter"/>
</dbReference>
<dbReference type="InterPro" id="IPR027819">
    <property type="entry name" value="C9orf72"/>
</dbReference>
<proteinExistence type="predicted"/>
<dbReference type="AlphaFoldDB" id="A0A914ZLH2"/>
<evidence type="ECO:0000313" key="2">
    <source>
        <dbReference type="Proteomes" id="UP000887569"/>
    </source>
</evidence>
<protein>
    <submittedName>
        <fullName evidence="3">Uncharacterized protein</fullName>
    </submittedName>
</protein>
<dbReference type="Proteomes" id="UP000887569">
    <property type="component" value="Unplaced"/>
</dbReference>
<dbReference type="GO" id="GO:0005776">
    <property type="term" value="C:autophagosome"/>
    <property type="evidence" value="ECO:0007669"/>
    <property type="project" value="TreeGrafter"/>
</dbReference>